<evidence type="ECO:0000256" key="2">
    <source>
        <dbReference type="ARBA" id="ARBA00022729"/>
    </source>
</evidence>
<dbReference type="Gene3D" id="3.20.20.80">
    <property type="entry name" value="Glycosidases"/>
    <property type="match status" value="1"/>
</dbReference>
<evidence type="ECO:0000313" key="3">
    <source>
        <dbReference type="EMBL" id="MCC4477375.1"/>
    </source>
</evidence>
<dbReference type="InterPro" id="IPR017853">
    <property type="entry name" value="GH"/>
</dbReference>
<proteinExistence type="inferred from homology"/>
<keyword evidence="3" id="KW-0378">Hydrolase</keyword>
<sequence length="645" mass="72810">MKISDWLNGLTKGLKKAIQESEKRDRDLSDQITNHDDSILDKVKGVIFPSVKVSSNGKTYKVTVDNQGKVQAIQMDGGVPVTSKATIGTLYTDKAIYKPKDALTLTFSASDSGLVTLRVYDMASKVFETDINAKKGNNTFNWTIPDGDYKGYLFEVSAGNSEFIAVNVNNHVEYVPIMGFLGNFEPNIDKDQMNGIVKEMNRFHINYVQFYDWYDRDDTPLRIVDGKPEQNWIDFMKRPTSFNTVKNYIDVVHNYGMQAMFYNLIYGSQLGIPSSDDSNLNWTNPNLTKEMFLYKDKDLKEVAGENDQSFGGKLNITYMNVLNPAWQNYLTDQANVVYQNLPFDGWHVDQLGTLPNETYSSDGVHLNWWEWGDGYGGMLKTAKAKNPDKRLTINNADDIGTEKVMASNTVDFMYVEPWGGIGFTFKQLASYIRNSTQKYWKPMVLPSYVNKEKAETNNQTDGMVNDAAAFLCDAMEMSNGASHLEWGEHYLANEYFPNSNLKLRDSSKTIILSYLDTFVEFLQILNGKWIDDPVTSSTHQLSTGFDKDKITTVYKRSGFGSIVSLVNMIGIAHDNWQDPQGTQVMPQVQSNIQLTIPVENTPSGVFLIKADESPAPQPINFTQNGNSISITVDKLSIWDLIYIKP</sequence>
<accession>A0AAW4X4W0</accession>
<comment type="caution">
    <text evidence="3">The sequence shown here is derived from an EMBL/GenBank/DDBJ whole genome shotgun (WGS) entry which is preliminary data.</text>
</comment>
<dbReference type="EMBL" id="JAJGWB010000114">
    <property type="protein sequence ID" value="MCC4477375.1"/>
    <property type="molecule type" value="Genomic_DNA"/>
</dbReference>
<reference evidence="3" key="1">
    <citation type="submission" date="2021-10" db="EMBL/GenBank/DDBJ databases">
        <title>Evolutionary history and lifestyle of the vertebrate symbiont Limosilactobacillus reuteri.</title>
        <authorList>
            <person name="Zheng J."/>
            <person name="Li F."/>
            <person name="Gaenzle M."/>
            <person name="Walter J."/>
        </authorList>
    </citation>
    <scope>NUCLEOTIDE SEQUENCE</scope>
    <source>
        <strain evidence="3">GQ_1_3_1</strain>
    </source>
</reference>
<name>A0AAW4X4W0_LIMRT</name>
<dbReference type="Pfam" id="PF13199">
    <property type="entry name" value="Glyco_hydro_66"/>
    <property type="match status" value="1"/>
</dbReference>
<dbReference type="GO" id="GO:0016787">
    <property type="term" value="F:hydrolase activity"/>
    <property type="evidence" value="ECO:0007669"/>
    <property type="project" value="UniProtKB-KW"/>
</dbReference>
<evidence type="ECO:0000256" key="1">
    <source>
        <dbReference type="ARBA" id="ARBA00010837"/>
    </source>
</evidence>
<dbReference type="Gene3D" id="2.60.40.1180">
    <property type="entry name" value="Golgi alpha-mannosidase II"/>
    <property type="match status" value="1"/>
</dbReference>
<dbReference type="InterPro" id="IPR025092">
    <property type="entry name" value="Glyco_hydro_66"/>
</dbReference>
<dbReference type="Gene3D" id="2.60.40.10">
    <property type="entry name" value="Immunoglobulins"/>
    <property type="match status" value="1"/>
</dbReference>
<keyword evidence="2" id="KW-0732">Signal</keyword>
<dbReference type="Proteomes" id="UP001198026">
    <property type="component" value="Unassembled WGS sequence"/>
</dbReference>
<gene>
    <name evidence="3" type="ORF">LMB76_03970</name>
</gene>
<dbReference type="RefSeq" id="WP_228340700.1">
    <property type="nucleotide sequence ID" value="NZ_JAJGWA010000115.1"/>
</dbReference>
<organism evidence="3 4">
    <name type="scientific">Limosilactobacillus reuteri</name>
    <name type="common">Lactobacillus reuteri</name>
    <dbReference type="NCBI Taxonomy" id="1598"/>
    <lineage>
        <taxon>Bacteria</taxon>
        <taxon>Bacillati</taxon>
        <taxon>Bacillota</taxon>
        <taxon>Bacilli</taxon>
        <taxon>Lactobacillales</taxon>
        <taxon>Lactobacillaceae</taxon>
        <taxon>Limosilactobacillus</taxon>
    </lineage>
</organism>
<protein>
    <submittedName>
        <fullName evidence="3">Glycoside hydrolase family 66 protein</fullName>
    </submittedName>
</protein>
<dbReference type="InterPro" id="IPR013783">
    <property type="entry name" value="Ig-like_fold"/>
</dbReference>
<evidence type="ECO:0000313" key="4">
    <source>
        <dbReference type="Proteomes" id="UP001198026"/>
    </source>
</evidence>
<dbReference type="InterPro" id="IPR013780">
    <property type="entry name" value="Glyco_hydro_b"/>
</dbReference>
<dbReference type="SUPFAM" id="SSF51445">
    <property type="entry name" value="(Trans)glycosidases"/>
    <property type="match status" value="1"/>
</dbReference>
<comment type="similarity">
    <text evidence="1">Belongs to the glycosyl hydrolase 66 family.</text>
</comment>
<dbReference type="AlphaFoldDB" id="A0AAW4X4W0"/>